<evidence type="ECO:0000313" key="3">
    <source>
        <dbReference type="Proteomes" id="UP001497516"/>
    </source>
</evidence>
<proteinExistence type="predicted"/>
<protein>
    <submittedName>
        <fullName evidence="2">Uncharacterized protein</fullName>
    </submittedName>
</protein>
<feature type="region of interest" description="Disordered" evidence="1">
    <location>
        <begin position="1"/>
        <end position="22"/>
    </location>
</feature>
<dbReference type="EMBL" id="OZ034814">
    <property type="protein sequence ID" value="CAL1361146.1"/>
    <property type="molecule type" value="Genomic_DNA"/>
</dbReference>
<organism evidence="2 3">
    <name type="scientific">Linum trigynum</name>
    <dbReference type="NCBI Taxonomy" id="586398"/>
    <lineage>
        <taxon>Eukaryota</taxon>
        <taxon>Viridiplantae</taxon>
        <taxon>Streptophyta</taxon>
        <taxon>Embryophyta</taxon>
        <taxon>Tracheophyta</taxon>
        <taxon>Spermatophyta</taxon>
        <taxon>Magnoliopsida</taxon>
        <taxon>eudicotyledons</taxon>
        <taxon>Gunneridae</taxon>
        <taxon>Pentapetalae</taxon>
        <taxon>rosids</taxon>
        <taxon>fabids</taxon>
        <taxon>Malpighiales</taxon>
        <taxon>Linaceae</taxon>
        <taxon>Linum</taxon>
    </lineage>
</organism>
<evidence type="ECO:0000313" key="2">
    <source>
        <dbReference type="EMBL" id="CAL1361146.1"/>
    </source>
</evidence>
<gene>
    <name evidence="2" type="ORF">LTRI10_LOCUS8537</name>
</gene>
<dbReference type="AlphaFoldDB" id="A0AAV2CYE4"/>
<name>A0AAV2CYE4_9ROSI</name>
<reference evidence="2 3" key="1">
    <citation type="submission" date="2024-04" db="EMBL/GenBank/DDBJ databases">
        <authorList>
            <person name="Fracassetti M."/>
        </authorList>
    </citation>
    <scope>NUCLEOTIDE SEQUENCE [LARGE SCALE GENOMIC DNA]</scope>
</reference>
<sequence>MPSSSLRLVPFHLSETERDETKPPRRAAIIVLAARLPSNPSPPAIIVLAARLPSNPSPRRQTAIKSVAARHHRPRRQTAIKSVASPPDCHQILPLLFCSSSATSG</sequence>
<accession>A0AAV2CYE4</accession>
<keyword evidence="3" id="KW-1185">Reference proteome</keyword>
<evidence type="ECO:0000256" key="1">
    <source>
        <dbReference type="SAM" id="MobiDB-lite"/>
    </source>
</evidence>
<dbReference type="Proteomes" id="UP001497516">
    <property type="component" value="Chromosome 10"/>
</dbReference>